<accession>A0A7J6PFG1</accession>
<reference evidence="4 5" key="1">
    <citation type="submission" date="2020-04" db="EMBL/GenBank/DDBJ databases">
        <title>Perkinsus olseni comparative genomics.</title>
        <authorList>
            <person name="Bogema D.R."/>
        </authorList>
    </citation>
    <scope>NUCLEOTIDE SEQUENCE [LARGE SCALE GENOMIC DNA]</scope>
    <source>
        <strain evidence="2">ATCC PRA-205</strain>
        <strain evidence="3 4">ATCC PRA-207</strain>
    </source>
</reference>
<keyword evidence="1" id="KW-0479">Metal-binding</keyword>
<dbReference type="PANTHER" id="PTHR43690">
    <property type="entry name" value="NARDILYSIN"/>
    <property type="match status" value="1"/>
</dbReference>
<evidence type="ECO:0000313" key="2">
    <source>
        <dbReference type="EMBL" id="KAF4694677.1"/>
    </source>
</evidence>
<protein>
    <submittedName>
        <fullName evidence="2">Uncharacterized protein</fullName>
    </submittedName>
</protein>
<sequence>MCFHSGLFTTPRFAEEIGIRLTDMMTAKLVQAVNSENSKNLQADVWRMMQLERELVFNKEHPSYHFGTGNKDTLKQIPREALLNFHNKW</sequence>
<organism evidence="2 5">
    <name type="scientific">Perkinsus olseni</name>
    <name type="common">Perkinsus atlanticus</name>
    <dbReference type="NCBI Taxonomy" id="32597"/>
    <lineage>
        <taxon>Eukaryota</taxon>
        <taxon>Sar</taxon>
        <taxon>Alveolata</taxon>
        <taxon>Perkinsozoa</taxon>
        <taxon>Perkinsea</taxon>
        <taxon>Perkinsida</taxon>
        <taxon>Perkinsidae</taxon>
        <taxon>Perkinsus</taxon>
    </lineage>
</organism>
<comment type="caution">
    <text evidence="2">The sequence shown here is derived from an EMBL/GenBank/DDBJ whole genome shotgun (WGS) entry which is preliminary data.</text>
</comment>
<evidence type="ECO:0000313" key="5">
    <source>
        <dbReference type="Proteomes" id="UP000574390"/>
    </source>
</evidence>
<dbReference type="SUPFAM" id="SSF63411">
    <property type="entry name" value="LuxS/MPP-like metallohydrolase"/>
    <property type="match status" value="1"/>
</dbReference>
<dbReference type="GO" id="GO:0005739">
    <property type="term" value="C:mitochondrion"/>
    <property type="evidence" value="ECO:0007669"/>
    <property type="project" value="TreeGrafter"/>
</dbReference>
<dbReference type="GO" id="GO:0004222">
    <property type="term" value="F:metalloendopeptidase activity"/>
    <property type="evidence" value="ECO:0007669"/>
    <property type="project" value="TreeGrafter"/>
</dbReference>
<gene>
    <name evidence="2" type="ORF">FOZ62_004672</name>
    <name evidence="3" type="ORF">FOZ63_019375</name>
</gene>
<dbReference type="EMBL" id="JABANO010005973">
    <property type="protein sequence ID" value="KAF4752576.1"/>
    <property type="molecule type" value="Genomic_DNA"/>
</dbReference>
<evidence type="ECO:0000313" key="3">
    <source>
        <dbReference type="EMBL" id="KAF4752576.1"/>
    </source>
</evidence>
<dbReference type="PANTHER" id="PTHR43690:SF18">
    <property type="entry name" value="INSULIN-DEGRADING ENZYME-RELATED"/>
    <property type="match status" value="1"/>
</dbReference>
<dbReference type="GO" id="GO:0043171">
    <property type="term" value="P:peptide catabolic process"/>
    <property type="evidence" value="ECO:0007669"/>
    <property type="project" value="TreeGrafter"/>
</dbReference>
<dbReference type="Proteomes" id="UP000574390">
    <property type="component" value="Unassembled WGS sequence"/>
</dbReference>
<dbReference type="AlphaFoldDB" id="A0A7J6PFG1"/>
<dbReference type="GO" id="GO:0005829">
    <property type="term" value="C:cytosol"/>
    <property type="evidence" value="ECO:0007669"/>
    <property type="project" value="TreeGrafter"/>
</dbReference>
<dbReference type="GO" id="GO:0051603">
    <property type="term" value="P:proteolysis involved in protein catabolic process"/>
    <property type="evidence" value="ECO:0007669"/>
    <property type="project" value="TreeGrafter"/>
</dbReference>
<dbReference type="GO" id="GO:0046872">
    <property type="term" value="F:metal ion binding"/>
    <property type="evidence" value="ECO:0007669"/>
    <property type="project" value="UniProtKB-KW"/>
</dbReference>
<dbReference type="InterPro" id="IPR011249">
    <property type="entry name" value="Metalloenz_LuxS/M16"/>
</dbReference>
<proteinExistence type="predicted"/>
<dbReference type="EMBL" id="JABANM010035904">
    <property type="protein sequence ID" value="KAF4694677.1"/>
    <property type="molecule type" value="Genomic_DNA"/>
</dbReference>
<evidence type="ECO:0000313" key="4">
    <source>
        <dbReference type="Proteomes" id="UP000553632"/>
    </source>
</evidence>
<dbReference type="InterPro" id="IPR050626">
    <property type="entry name" value="Peptidase_M16"/>
</dbReference>
<dbReference type="Proteomes" id="UP000553632">
    <property type="component" value="Unassembled WGS sequence"/>
</dbReference>
<name>A0A7J6PFG1_PEROL</name>
<keyword evidence="4" id="KW-1185">Reference proteome</keyword>
<evidence type="ECO:0000256" key="1">
    <source>
        <dbReference type="ARBA" id="ARBA00022723"/>
    </source>
</evidence>
<dbReference type="Gene3D" id="3.30.830.10">
    <property type="entry name" value="Metalloenzyme, LuxS/M16 peptidase-like"/>
    <property type="match status" value="1"/>
</dbReference>